<dbReference type="Proteomes" id="UP000887575">
    <property type="component" value="Unassembled WGS sequence"/>
</dbReference>
<keyword evidence="1" id="KW-1185">Reference proteome</keyword>
<sequence length="212" mass="24656">MRRDLRISSNFPIIQFTIPEKFVDAKLSGLHGEEEELIRRGLETANRLTEWYRERKETIERRQRLLDKGCVSLDTAVHEQKLNFLRAHVTELNRRMVALMETSEKGFPTHVNLNKGHMPQPNDDQLVWLHRQNQLLSSEVTEKNKQLDELKRASQSLSHLSLNSHRMSQMSNHRPSTVQIRPSAFVRPATHSISPQHHSISASPIKIYDTLM</sequence>
<dbReference type="WBParaSite" id="MBELARI_LOCUS7465.1">
    <property type="protein sequence ID" value="MBELARI_LOCUS7465.1"/>
    <property type="gene ID" value="MBELARI_LOCUS7465"/>
</dbReference>
<dbReference type="PANTHER" id="PTHR14907:SF2">
    <property type="entry name" value="SUPPRESSOR APC DOMAIN-CONTAINING PROTEIN 2"/>
    <property type="match status" value="1"/>
</dbReference>
<protein>
    <submittedName>
        <fullName evidence="2">Uncharacterized protein</fullName>
    </submittedName>
</protein>
<accession>A0AAF3FKE0</accession>
<evidence type="ECO:0000313" key="1">
    <source>
        <dbReference type="Proteomes" id="UP000887575"/>
    </source>
</evidence>
<proteinExistence type="predicted"/>
<dbReference type="InterPro" id="IPR026828">
    <property type="entry name" value="SAPC2_1/2"/>
</dbReference>
<name>A0AAF3FKE0_9BILA</name>
<evidence type="ECO:0000313" key="2">
    <source>
        <dbReference type="WBParaSite" id="MBELARI_LOCUS7465.1"/>
    </source>
</evidence>
<reference evidence="2" key="1">
    <citation type="submission" date="2024-02" db="UniProtKB">
        <authorList>
            <consortium name="WormBaseParasite"/>
        </authorList>
    </citation>
    <scope>IDENTIFICATION</scope>
</reference>
<dbReference type="PANTHER" id="PTHR14907">
    <property type="entry name" value="FI14130P"/>
    <property type="match status" value="1"/>
</dbReference>
<dbReference type="AlphaFoldDB" id="A0AAF3FKE0"/>
<dbReference type="Pfam" id="PF11414">
    <property type="entry name" value="Suppressor_APC"/>
    <property type="match status" value="1"/>
</dbReference>
<organism evidence="1 2">
    <name type="scientific">Mesorhabditis belari</name>
    <dbReference type="NCBI Taxonomy" id="2138241"/>
    <lineage>
        <taxon>Eukaryota</taxon>
        <taxon>Metazoa</taxon>
        <taxon>Ecdysozoa</taxon>
        <taxon>Nematoda</taxon>
        <taxon>Chromadorea</taxon>
        <taxon>Rhabditida</taxon>
        <taxon>Rhabditina</taxon>
        <taxon>Rhabditomorpha</taxon>
        <taxon>Rhabditoidea</taxon>
        <taxon>Rhabditidae</taxon>
        <taxon>Mesorhabditinae</taxon>
        <taxon>Mesorhabditis</taxon>
    </lineage>
</organism>